<dbReference type="Proteomes" id="UP001147148">
    <property type="component" value="Unassembled WGS sequence"/>
</dbReference>
<proteinExistence type="predicted"/>
<name>A0ABT5X372_9ENTE</name>
<dbReference type="RefSeq" id="WP_275472016.1">
    <property type="nucleotide sequence ID" value="NZ_JAPDSH010000007.1"/>
</dbReference>
<comment type="caution">
    <text evidence="1">The sequence shown here is derived from an EMBL/GenBank/DDBJ whole genome shotgun (WGS) entry which is preliminary data.</text>
</comment>
<reference evidence="1" key="1">
    <citation type="submission" date="2022-10" db="EMBL/GenBank/DDBJ databases">
        <title>Vagococcus sp. isolated from poultry meat.</title>
        <authorList>
            <person name="Johansson P."/>
            <person name="Bjorkroth J."/>
        </authorList>
    </citation>
    <scope>NUCLEOTIDE SEQUENCE</scope>
    <source>
        <strain evidence="1">PNs007</strain>
    </source>
</reference>
<organism evidence="1 2">
    <name type="scientific">Vagococcus proximus</name>
    <dbReference type="NCBI Taxonomy" id="2991417"/>
    <lineage>
        <taxon>Bacteria</taxon>
        <taxon>Bacillati</taxon>
        <taxon>Bacillota</taxon>
        <taxon>Bacilli</taxon>
        <taxon>Lactobacillales</taxon>
        <taxon>Enterococcaceae</taxon>
        <taxon>Vagococcus</taxon>
    </lineage>
</organism>
<keyword evidence="2" id="KW-1185">Reference proteome</keyword>
<protein>
    <submittedName>
        <fullName evidence="1">Uncharacterized protein</fullName>
    </submittedName>
</protein>
<accession>A0ABT5X372</accession>
<evidence type="ECO:0000313" key="2">
    <source>
        <dbReference type="Proteomes" id="UP001147148"/>
    </source>
</evidence>
<evidence type="ECO:0000313" key="1">
    <source>
        <dbReference type="EMBL" id="MDF0480444.1"/>
    </source>
</evidence>
<dbReference type="EMBL" id="JAPDSH010000007">
    <property type="protein sequence ID" value="MDF0480444.1"/>
    <property type="molecule type" value="Genomic_DNA"/>
</dbReference>
<sequence>MAQEWIEKQAVELKTTCRDYKELALVDELVRLLDEQDIRIEQLEGQLDGTLWSPSNWR</sequence>
<gene>
    <name evidence="1" type="ORF">OL233_09135</name>
</gene>